<keyword evidence="1" id="KW-1133">Transmembrane helix</keyword>
<evidence type="ECO:0000313" key="4">
    <source>
        <dbReference type="EMBL" id="RXN27546.1"/>
    </source>
</evidence>
<reference evidence="4 5" key="1">
    <citation type="submission" date="2018-03" db="EMBL/GenBank/DDBJ databases">
        <title>Draft genome sequence of Rohu Carp (Labeo rohita).</title>
        <authorList>
            <person name="Das P."/>
            <person name="Kushwaha B."/>
            <person name="Joshi C.G."/>
            <person name="Kumar D."/>
            <person name="Nagpure N.S."/>
            <person name="Sahoo L."/>
            <person name="Das S.P."/>
            <person name="Bit A."/>
            <person name="Patnaik S."/>
            <person name="Meher P.K."/>
            <person name="Jayasankar P."/>
            <person name="Koringa P.G."/>
            <person name="Patel N.V."/>
            <person name="Hinsu A.T."/>
            <person name="Kumar R."/>
            <person name="Pandey M."/>
            <person name="Agarwal S."/>
            <person name="Srivastava S."/>
            <person name="Singh M."/>
            <person name="Iquebal M.A."/>
            <person name="Jaiswal S."/>
            <person name="Angadi U.B."/>
            <person name="Kumar N."/>
            <person name="Raza M."/>
            <person name="Shah T.M."/>
            <person name="Rai A."/>
            <person name="Jena J.K."/>
        </authorList>
    </citation>
    <scope>NUCLEOTIDE SEQUENCE [LARGE SCALE GENOMIC DNA]</scope>
    <source>
        <strain evidence="4">DASCIFA01</strain>
        <tissue evidence="4">Testis</tissue>
    </source>
</reference>
<feature type="domain" description="Fibronectin type-III" evidence="3">
    <location>
        <begin position="9"/>
        <end position="97"/>
    </location>
</feature>
<dbReference type="EMBL" id="QBIY01012003">
    <property type="protein sequence ID" value="RXN27546.1"/>
    <property type="molecule type" value="Genomic_DNA"/>
</dbReference>
<dbReference type="PANTHER" id="PTHR20859:SF53">
    <property type="entry name" value="INTERLEUKIN-22 RECEPTOR SUBUNIT ALPHA-1"/>
    <property type="match status" value="1"/>
</dbReference>
<keyword evidence="4" id="KW-0675">Receptor</keyword>
<dbReference type="InterPro" id="IPR036116">
    <property type="entry name" value="FN3_sf"/>
</dbReference>
<name>A0A498N9Z5_LABRO</name>
<evidence type="ECO:0000256" key="1">
    <source>
        <dbReference type="SAM" id="Phobius"/>
    </source>
</evidence>
<feature type="chain" id="PRO_5019712205" evidence="2">
    <location>
        <begin position="19"/>
        <end position="408"/>
    </location>
</feature>
<dbReference type="InterPro" id="IPR013783">
    <property type="entry name" value="Ig-like_fold"/>
</dbReference>
<dbReference type="AlphaFoldDB" id="A0A498N9Z5"/>
<accession>A0A498N9Z5</accession>
<dbReference type="Proteomes" id="UP000290572">
    <property type="component" value="Unassembled WGS sequence"/>
</dbReference>
<dbReference type="InterPro" id="IPR050650">
    <property type="entry name" value="Type-II_Cytokine-TF_Rcpt"/>
</dbReference>
<feature type="transmembrane region" description="Helical" evidence="1">
    <location>
        <begin position="117"/>
        <end position="139"/>
    </location>
</feature>
<dbReference type="STRING" id="84645.A0A498N9Z5"/>
<dbReference type="PROSITE" id="PS51257">
    <property type="entry name" value="PROKAR_LIPOPROTEIN"/>
    <property type="match status" value="1"/>
</dbReference>
<evidence type="ECO:0000313" key="5">
    <source>
        <dbReference type="Proteomes" id="UP000290572"/>
    </source>
</evidence>
<organism evidence="4 5">
    <name type="scientific">Labeo rohita</name>
    <name type="common">Indian major carp</name>
    <name type="synonym">Cyprinus rohita</name>
    <dbReference type="NCBI Taxonomy" id="84645"/>
    <lineage>
        <taxon>Eukaryota</taxon>
        <taxon>Metazoa</taxon>
        <taxon>Chordata</taxon>
        <taxon>Craniata</taxon>
        <taxon>Vertebrata</taxon>
        <taxon>Euteleostomi</taxon>
        <taxon>Actinopterygii</taxon>
        <taxon>Neopterygii</taxon>
        <taxon>Teleostei</taxon>
        <taxon>Ostariophysi</taxon>
        <taxon>Cypriniformes</taxon>
        <taxon>Cyprinidae</taxon>
        <taxon>Labeoninae</taxon>
        <taxon>Labeonini</taxon>
        <taxon>Labeo</taxon>
    </lineage>
</organism>
<evidence type="ECO:0000259" key="3">
    <source>
        <dbReference type="Pfam" id="PF01108"/>
    </source>
</evidence>
<evidence type="ECO:0000256" key="2">
    <source>
        <dbReference type="SAM" id="SignalP"/>
    </source>
</evidence>
<keyword evidence="1" id="KW-0812">Transmembrane</keyword>
<feature type="signal peptide" evidence="2">
    <location>
        <begin position="1"/>
        <end position="18"/>
    </location>
</feature>
<dbReference type="InterPro" id="IPR003961">
    <property type="entry name" value="FN3_dom"/>
</dbReference>
<dbReference type="GO" id="GO:0004896">
    <property type="term" value="F:cytokine receptor activity"/>
    <property type="evidence" value="ECO:0007669"/>
    <property type="project" value="TreeGrafter"/>
</dbReference>
<comment type="caution">
    <text evidence="4">The sequence shown here is derived from an EMBL/GenBank/DDBJ whole genome shotgun (WGS) entry which is preliminary data.</text>
</comment>
<keyword evidence="1" id="KW-0472">Membrane</keyword>
<dbReference type="SUPFAM" id="SSF49265">
    <property type="entry name" value="Fibronectin type III"/>
    <property type="match status" value="1"/>
</dbReference>
<keyword evidence="2" id="KW-0732">Signal</keyword>
<proteinExistence type="predicted"/>
<keyword evidence="5" id="KW-1185">Reference proteome</keyword>
<dbReference type="PANTHER" id="PTHR20859">
    <property type="entry name" value="INTERFERON/INTERLEUKIN RECEPTOR"/>
    <property type="match status" value="1"/>
</dbReference>
<dbReference type="Gene3D" id="2.60.40.10">
    <property type="entry name" value="Immunoglobulins"/>
    <property type="match status" value="1"/>
</dbReference>
<dbReference type="GO" id="GO:0005886">
    <property type="term" value="C:plasma membrane"/>
    <property type="evidence" value="ECO:0007669"/>
    <property type="project" value="TreeGrafter"/>
</dbReference>
<dbReference type="Pfam" id="PF01108">
    <property type="entry name" value="Tissue_fac"/>
    <property type="match status" value="1"/>
</dbReference>
<sequence length="408" mass="45445">MWLLRVAIFLLCCAGCWGQSCNQTKAYFESRNFFSVLHWDPVPGQTVLYSVQYNLYGSPYEPVTWCQNISTPVCDMTNVMTHVMSDVTSKYHAKVYAGGQCLGEVAFSPFWQTPNSWFHIVLWPGLLALLLLIALPIMLCQLSVKTKSSLPKALKIVPKNSSPRFCLDPQDVISEVEVWSGFAKLEPQAVFPPQKSEIVFNAGYASQEPCDHEWTRDQPDIPVPDSAESSVHYSMCMPVPISSEPSFDGTTDKTGSDSFGPDSISTFLISHLDTGSSSGPLVVPVRSAENGALQFHDCLFQCNTGQSSPAPFQDSVGLTREQIPLLSDLIQKDSRCNSSYLPVHVPDVVTSNYRQNWIPGIPLEGQQDQRTYIMRTNPTEPDEEEPRVGVIFLERWKVEMQGLSLSCN</sequence>
<gene>
    <name evidence="4" type="ORF">ROHU_020000</name>
</gene>
<protein>
    <submittedName>
        <fullName evidence="4">Interleukin-22 receptor subunit alpha-1-like protein</fullName>
    </submittedName>
</protein>